<dbReference type="Proteomes" id="UP000053647">
    <property type="component" value="Unassembled WGS sequence"/>
</dbReference>
<sequence length="97" mass="11151">MNEHLGFKGIWRNKWVMYDATIVVLHAKSGMNGDAYFTHKSNYGLNVQTCGIGNLPSNLHTIDYSNGMTESAHNYWAFEYTAAFKFPNWFFQGEEFA</sequence>
<evidence type="ECO:0000313" key="1">
    <source>
        <dbReference type="EMBL" id="KIJ11054.1"/>
    </source>
</evidence>
<keyword evidence="2" id="KW-1185">Reference proteome</keyword>
<dbReference type="OrthoDB" id="2408877at2759"/>
<accession>A0A0C9SSA1</accession>
<evidence type="ECO:0000313" key="2">
    <source>
        <dbReference type="Proteomes" id="UP000053647"/>
    </source>
</evidence>
<reference evidence="2" key="2">
    <citation type="submission" date="2015-01" db="EMBL/GenBank/DDBJ databases">
        <title>Evolutionary Origins and Diversification of the Mycorrhizal Mutualists.</title>
        <authorList>
            <consortium name="DOE Joint Genome Institute"/>
            <consortium name="Mycorrhizal Genomics Consortium"/>
            <person name="Kohler A."/>
            <person name="Kuo A."/>
            <person name="Nagy L.G."/>
            <person name="Floudas D."/>
            <person name="Copeland A."/>
            <person name="Barry K.W."/>
            <person name="Cichocki N."/>
            <person name="Veneault-Fourrey C."/>
            <person name="LaButti K."/>
            <person name="Lindquist E.A."/>
            <person name="Lipzen A."/>
            <person name="Lundell T."/>
            <person name="Morin E."/>
            <person name="Murat C."/>
            <person name="Riley R."/>
            <person name="Ohm R."/>
            <person name="Sun H."/>
            <person name="Tunlid A."/>
            <person name="Henrissat B."/>
            <person name="Grigoriev I.V."/>
            <person name="Hibbett D.S."/>
            <person name="Martin F."/>
        </authorList>
    </citation>
    <scope>NUCLEOTIDE SEQUENCE [LARGE SCALE GENOMIC DNA]</scope>
    <source>
        <strain evidence="2">ATCC 200175</strain>
    </source>
</reference>
<evidence type="ECO:0008006" key="3">
    <source>
        <dbReference type="Google" id="ProtNLM"/>
    </source>
</evidence>
<gene>
    <name evidence="1" type="ORF">PAXINDRAFT_85076</name>
</gene>
<protein>
    <recommendedName>
        <fullName evidence="3">DDE Tnp4 domain-containing protein</fullName>
    </recommendedName>
</protein>
<dbReference type="AlphaFoldDB" id="A0A0C9SSA1"/>
<organism evidence="1 2">
    <name type="scientific">Paxillus involutus ATCC 200175</name>
    <dbReference type="NCBI Taxonomy" id="664439"/>
    <lineage>
        <taxon>Eukaryota</taxon>
        <taxon>Fungi</taxon>
        <taxon>Dikarya</taxon>
        <taxon>Basidiomycota</taxon>
        <taxon>Agaricomycotina</taxon>
        <taxon>Agaricomycetes</taxon>
        <taxon>Agaricomycetidae</taxon>
        <taxon>Boletales</taxon>
        <taxon>Paxilineae</taxon>
        <taxon>Paxillaceae</taxon>
        <taxon>Paxillus</taxon>
    </lineage>
</organism>
<dbReference type="EMBL" id="KN819388">
    <property type="protein sequence ID" value="KIJ11054.1"/>
    <property type="molecule type" value="Genomic_DNA"/>
</dbReference>
<proteinExistence type="predicted"/>
<dbReference type="HOGENOM" id="CLU_018552_14_1_1"/>
<name>A0A0C9SSA1_PAXIN</name>
<reference evidence="1 2" key="1">
    <citation type="submission" date="2014-06" db="EMBL/GenBank/DDBJ databases">
        <authorList>
            <consortium name="DOE Joint Genome Institute"/>
            <person name="Kuo A."/>
            <person name="Kohler A."/>
            <person name="Nagy L.G."/>
            <person name="Floudas D."/>
            <person name="Copeland A."/>
            <person name="Barry K.W."/>
            <person name="Cichocki N."/>
            <person name="Veneault-Fourrey C."/>
            <person name="LaButti K."/>
            <person name="Lindquist E.A."/>
            <person name="Lipzen A."/>
            <person name="Lundell T."/>
            <person name="Morin E."/>
            <person name="Murat C."/>
            <person name="Sun H."/>
            <person name="Tunlid A."/>
            <person name="Henrissat B."/>
            <person name="Grigoriev I.V."/>
            <person name="Hibbett D.S."/>
            <person name="Martin F."/>
            <person name="Nordberg H.P."/>
            <person name="Cantor M.N."/>
            <person name="Hua S.X."/>
        </authorList>
    </citation>
    <scope>NUCLEOTIDE SEQUENCE [LARGE SCALE GENOMIC DNA]</scope>
    <source>
        <strain evidence="1 2">ATCC 200175</strain>
    </source>
</reference>